<evidence type="ECO:0000313" key="4">
    <source>
        <dbReference type="EMBL" id="CDR16025.1"/>
    </source>
</evidence>
<dbReference type="GO" id="GO:0016491">
    <property type="term" value="F:oxidoreductase activity"/>
    <property type="evidence" value="ECO:0007669"/>
    <property type="project" value="UniProtKB-KW"/>
</dbReference>
<evidence type="ECO:0000259" key="3">
    <source>
        <dbReference type="Pfam" id="PF03807"/>
    </source>
</evidence>
<name>A0A061A8V8_9ACTN</name>
<evidence type="ECO:0000256" key="1">
    <source>
        <dbReference type="ARBA" id="ARBA00023002"/>
    </source>
</evidence>
<reference evidence="5 6" key="2">
    <citation type="submission" date="2021-03" db="EMBL/GenBank/DDBJ databases">
        <title>Genomic Encyclopedia of Type Strains, Phase IV (KMG-IV): sequencing the most valuable type-strain genomes for metagenomic binning, comparative biology and taxonomic classification.</title>
        <authorList>
            <person name="Goeker M."/>
        </authorList>
    </citation>
    <scope>NUCLEOTIDE SEQUENCE [LARGE SCALE GENOMIC DNA]</scope>
    <source>
        <strain evidence="5 6">DSM 41954</strain>
    </source>
</reference>
<dbReference type="Gene3D" id="3.40.50.720">
    <property type="entry name" value="NAD(P)-binding Rossmann-like Domain"/>
    <property type="match status" value="1"/>
</dbReference>
<dbReference type="InterPro" id="IPR051267">
    <property type="entry name" value="STEAP_metalloreductase"/>
</dbReference>
<evidence type="ECO:0000256" key="2">
    <source>
        <dbReference type="SAM" id="MobiDB-lite"/>
    </source>
</evidence>
<sequence>MTSIGILGTGRVGSGLARALAAAGHQITLGHRQPPQETPADETGAVPQPRHADQRTTAATTGIVINATPGDTALERLSALRTELAGKILIDVSNATRHTPDGLPSDLCYPGSSLAERLQRALPATRVVKTLNTMLFPVMTAPAELSTPPTGYLSGDDADAKTITAGLLGDLGWKPEWIEDLGDITTARATEALVLLVPHVLRRHGFRPFAVSLAR</sequence>
<dbReference type="EMBL" id="JAGGLR010000003">
    <property type="protein sequence ID" value="MBP2060321.1"/>
    <property type="molecule type" value="Genomic_DNA"/>
</dbReference>
<dbReference type="SUPFAM" id="SSF51735">
    <property type="entry name" value="NAD(P)-binding Rossmann-fold domains"/>
    <property type="match status" value="1"/>
</dbReference>
<evidence type="ECO:0000313" key="5">
    <source>
        <dbReference type="EMBL" id="MBP2060321.1"/>
    </source>
</evidence>
<dbReference type="AlphaFoldDB" id="A0A061A8V8"/>
<dbReference type="InterPro" id="IPR036291">
    <property type="entry name" value="NAD(P)-bd_dom_sf"/>
</dbReference>
<accession>A0A061A8V8</accession>
<dbReference type="RefSeq" id="WP_044579554.1">
    <property type="nucleotide sequence ID" value="NZ_BAABDR010000079.1"/>
</dbReference>
<gene>
    <name evidence="5" type="ORF">J2Z30_001323</name>
    <name evidence="4" type="ORF">SIRAN8872</name>
</gene>
<protein>
    <submittedName>
        <fullName evidence="5">Dinucleotide-binding enzyme</fullName>
    </submittedName>
    <submittedName>
        <fullName evidence="4">NADP oxidoreductase coenzyme F420-dependent</fullName>
    </submittedName>
</protein>
<keyword evidence="6" id="KW-1185">Reference proteome</keyword>
<dbReference type="Proteomes" id="UP000756710">
    <property type="component" value="Unassembled WGS sequence"/>
</dbReference>
<keyword evidence="1" id="KW-0560">Oxidoreductase</keyword>
<dbReference type="PANTHER" id="PTHR14239">
    <property type="entry name" value="DUDULIN-RELATED"/>
    <property type="match status" value="1"/>
</dbReference>
<proteinExistence type="predicted"/>
<reference evidence="4" key="1">
    <citation type="submission" date="2014-05" db="EMBL/GenBank/DDBJ databases">
        <authorList>
            <person name="Horn Fabian"/>
        </authorList>
    </citation>
    <scope>NUCLEOTIDE SEQUENCE</scope>
</reference>
<dbReference type="HOGENOM" id="CLU_076368_2_0_11"/>
<dbReference type="Pfam" id="PF03807">
    <property type="entry name" value="F420_oxidored"/>
    <property type="match status" value="1"/>
</dbReference>
<dbReference type="EMBL" id="LK022848">
    <property type="protein sequence ID" value="CDR16025.1"/>
    <property type="molecule type" value="Genomic_DNA"/>
</dbReference>
<dbReference type="InterPro" id="IPR028939">
    <property type="entry name" value="P5C_Rdtase_cat_N"/>
</dbReference>
<feature type="region of interest" description="Disordered" evidence="2">
    <location>
        <begin position="29"/>
        <end position="61"/>
    </location>
</feature>
<organism evidence="4">
    <name type="scientific">Streptomyces iranensis</name>
    <dbReference type="NCBI Taxonomy" id="576784"/>
    <lineage>
        <taxon>Bacteria</taxon>
        <taxon>Bacillati</taxon>
        <taxon>Actinomycetota</taxon>
        <taxon>Actinomycetes</taxon>
        <taxon>Kitasatosporales</taxon>
        <taxon>Streptomycetaceae</taxon>
        <taxon>Streptomyces</taxon>
        <taxon>Streptomyces violaceusniger group</taxon>
    </lineage>
</organism>
<feature type="domain" description="Pyrroline-5-carboxylate reductase catalytic N-terminal" evidence="3">
    <location>
        <begin position="4"/>
        <end position="94"/>
    </location>
</feature>
<evidence type="ECO:0000313" key="6">
    <source>
        <dbReference type="Proteomes" id="UP000756710"/>
    </source>
</evidence>